<evidence type="ECO:0000256" key="4">
    <source>
        <dbReference type="ARBA" id="ARBA00023163"/>
    </source>
</evidence>
<proteinExistence type="predicted"/>
<keyword evidence="2" id="KW-0805">Transcription regulation</keyword>
<dbReference type="SMART" id="SM00432">
    <property type="entry name" value="MADS"/>
    <property type="match status" value="1"/>
</dbReference>
<evidence type="ECO:0000259" key="6">
    <source>
        <dbReference type="PROSITE" id="PS50066"/>
    </source>
</evidence>
<reference evidence="7" key="1">
    <citation type="submission" date="2019-05" db="EMBL/GenBank/DDBJ databases">
        <title>The de novo reference genome and transcriptome assemblies of the wild tomato species Solanum chilense.</title>
        <authorList>
            <person name="Stam R."/>
            <person name="Nosenko T."/>
            <person name="Hoerger A.C."/>
            <person name="Stephan W."/>
            <person name="Seidel M.A."/>
            <person name="Kuhn J.M.M."/>
            <person name="Haberer G."/>
            <person name="Tellier A."/>
        </authorList>
    </citation>
    <scope>NUCLEOTIDE SEQUENCE</scope>
    <source>
        <tissue evidence="7">Mature leaves</tissue>
    </source>
</reference>
<dbReference type="EMBL" id="RXGB01000680">
    <property type="protein sequence ID" value="TMX02340.1"/>
    <property type="molecule type" value="Genomic_DNA"/>
</dbReference>
<dbReference type="PROSITE" id="PS50066">
    <property type="entry name" value="MADS_BOX_2"/>
    <property type="match status" value="1"/>
</dbReference>
<dbReference type="SUPFAM" id="SSF55455">
    <property type="entry name" value="SRF-like"/>
    <property type="match status" value="1"/>
</dbReference>
<feature type="domain" description="MADS-box" evidence="6">
    <location>
        <begin position="1"/>
        <end position="61"/>
    </location>
</feature>
<dbReference type="InterPro" id="IPR002100">
    <property type="entry name" value="TF_MADSbox"/>
</dbReference>
<gene>
    <name evidence="7" type="ORF">EJD97_021944</name>
</gene>
<dbReference type="PANTHER" id="PTHR48019">
    <property type="entry name" value="SERUM RESPONSE FACTOR HOMOLOG"/>
    <property type="match status" value="1"/>
</dbReference>
<dbReference type="InterPro" id="IPR036879">
    <property type="entry name" value="TF_MADSbox_sf"/>
</dbReference>
<evidence type="ECO:0000256" key="2">
    <source>
        <dbReference type="ARBA" id="ARBA00023015"/>
    </source>
</evidence>
<keyword evidence="5" id="KW-0539">Nucleus</keyword>
<comment type="subcellular location">
    <subcellularLocation>
        <location evidence="1">Nucleus</location>
    </subcellularLocation>
</comment>
<evidence type="ECO:0000256" key="5">
    <source>
        <dbReference type="ARBA" id="ARBA00023242"/>
    </source>
</evidence>
<name>A0A6N2CBW9_SOLCI</name>
<dbReference type="InterPro" id="IPR050142">
    <property type="entry name" value="MADS-box/MEF2_TF"/>
</dbReference>
<organism evidence="7">
    <name type="scientific">Solanum chilense</name>
    <name type="common">Tomato</name>
    <name type="synonym">Lycopersicon chilense</name>
    <dbReference type="NCBI Taxonomy" id="4083"/>
    <lineage>
        <taxon>Eukaryota</taxon>
        <taxon>Viridiplantae</taxon>
        <taxon>Streptophyta</taxon>
        <taxon>Embryophyta</taxon>
        <taxon>Tracheophyta</taxon>
        <taxon>Spermatophyta</taxon>
        <taxon>Magnoliopsida</taxon>
        <taxon>eudicotyledons</taxon>
        <taxon>Gunneridae</taxon>
        <taxon>Pentapetalae</taxon>
        <taxon>asterids</taxon>
        <taxon>lamiids</taxon>
        <taxon>Solanales</taxon>
        <taxon>Solanaceae</taxon>
        <taxon>Solanoideae</taxon>
        <taxon>Solaneae</taxon>
        <taxon>Solanum</taxon>
        <taxon>Solanum subgen. Lycopersicon</taxon>
    </lineage>
</organism>
<evidence type="ECO:0000313" key="7">
    <source>
        <dbReference type="EMBL" id="TMX02340.1"/>
    </source>
</evidence>
<dbReference type="PRINTS" id="PR00404">
    <property type="entry name" value="MADSDOMAIN"/>
</dbReference>
<dbReference type="GO" id="GO:0046983">
    <property type="term" value="F:protein dimerization activity"/>
    <property type="evidence" value="ECO:0007669"/>
    <property type="project" value="InterPro"/>
</dbReference>
<dbReference type="Pfam" id="PF00319">
    <property type="entry name" value="SRF-TF"/>
    <property type="match status" value="1"/>
</dbReference>
<dbReference type="GO" id="GO:0005634">
    <property type="term" value="C:nucleus"/>
    <property type="evidence" value="ECO:0007669"/>
    <property type="project" value="UniProtKB-SubCell"/>
</dbReference>
<protein>
    <recommendedName>
        <fullName evidence="6">MADS-box domain-containing protein</fullName>
    </recommendedName>
</protein>
<dbReference type="Gene3D" id="3.40.1810.10">
    <property type="entry name" value="Transcription factor, MADS-box"/>
    <property type="match status" value="1"/>
</dbReference>
<keyword evidence="4" id="KW-0804">Transcription</keyword>
<comment type="caution">
    <text evidence="7">The sequence shown here is derived from an EMBL/GenBank/DDBJ whole genome shotgun (WGS) entry which is preliminary data.</text>
</comment>
<keyword evidence="3" id="KW-0238">DNA-binding</keyword>
<evidence type="ECO:0000256" key="1">
    <source>
        <dbReference type="ARBA" id="ARBA00004123"/>
    </source>
</evidence>
<evidence type="ECO:0000256" key="3">
    <source>
        <dbReference type="ARBA" id="ARBA00023125"/>
    </source>
</evidence>
<accession>A0A6N2CBW9</accession>
<sequence>MGHNKIVMKKIEDPTSRKQFYSNRKDNIVKKSNELAVVCGTDVALLMFSRAGQETTYSSKESVEDITIEAMKKSVNPRYYNPQVENIIYVQEVESYEQFLRSNMEQIQQSKAKLLGVQGFVQRNEYPAVSTVDTTAPGNESSYLNDYWLLF</sequence>
<dbReference type="GO" id="GO:0003677">
    <property type="term" value="F:DNA binding"/>
    <property type="evidence" value="ECO:0007669"/>
    <property type="project" value="UniProtKB-KW"/>
</dbReference>
<dbReference type="AlphaFoldDB" id="A0A6N2CBW9"/>